<gene>
    <name evidence="8" type="primary">sigK_2</name>
    <name evidence="8" type="ORF">NCTC10821_04740</name>
</gene>
<dbReference type="OrthoDB" id="9811152at2"/>
<keyword evidence="3" id="KW-0731">Sigma factor</keyword>
<dbReference type="PANTHER" id="PTHR43133">
    <property type="entry name" value="RNA POLYMERASE ECF-TYPE SIGMA FACTO"/>
    <property type="match status" value="1"/>
</dbReference>
<dbReference type="Proteomes" id="UP000254978">
    <property type="component" value="Unassembled WGS sequence"/>
</dbReference>
<organism evidence="8 9">
    <name type="scientific">Mycolicibacterium tokaiense</name>
    <dbReference type="NCBI Taxonomy" id="39695"/>
    <lineage>
        <taxon>Bacteria</taxon>
        <taxon>Bacillati</taxon>
        <taxon>Actinomycetota</taxon>
        <taxon>Actinomycetes</taxon>
        <taxon>Mycobacteriales</taxon>
        <taxon>Mycobacteriaceae</taxon>
        <taxon>Mycolicibacterium</taxon>
    </lineage>
</organism>
<dbReference type="InterPro" id="IPR007630">
    <property type="entry name" value="RNA_pol_sigma70_r4"/>
</dbReference>
<dbReference type="CDD" id="cd06171">
    <property type="entry name" value="Sigma70_r4"/>
    <property type="match status" value="1"/>
</dbReference>
<evidence type="ECO:0000256" key="1">
    <source>
        <dbReference type="ARBA" id="ARBA00010641"/>
    </source>
</evidence>
<evidence type="ECO:0000256" key="5">
    <source>
        <dbReference type="ARBA" id="ARBA00023163"/>
    </source>
</evidence>
<proteinExistence type="inferred from homology"/>
<dbReference type="InterPro" id="IPR007627">
    <property type="entry name" value="RNA_pol_sigma70_r2"/>
</dbReference>
<evidence type="ECO:0000313" key="8">
    <source>
        <dbReference type="EMBL" id="STZ61191.1"/>
    </source>
</evidence>
<dbReference type="SUPFAM" id="SSF88946">
    <property type="entry name" value="Sigma2 domain of RNA polymerase sigma factors"/>
    <property type="match status" value="1"/>
</dbReference>
<dbReference type="Gene3D" id="1.10.1740.10">
    <property type="match status" value="1"/>
</dbReference>
<dbReference type="InterPro" id="IPR036388">
    <property type="entry name" value="WH-like_DNA-bd_sf"/>
</dbReference>
<evidence type="ECO:0000259" key="7">
    <source>
        <dbReference type="Pfam" id="PF04545"/>
    </source>
</evidence>
<dbReference type="SUPFAM" id="SSF88659">
    <property type="entry name" value="Sigma3 and sigma4 domains of RNA polymerase sigma factors"/>
    <property type="match status" value="1"/>
</dbReference>
<dbReference type="Pfam" id="PF04542">
    <property type="entry name" value="Sigma70_r2"/>
    <property type="match status" value="1"/>
</dbReference>
<dbReference type="InterPro" id="IPR039425">
    <property type="entry name" value="RNA_pol_sigma-70-like"/>
</dbReference>
<dbReference type="InterPro" id="IPR014284">
    <property type="entry name" value="RNA_pol_sigma-70_dom"/>
</dbReference>
<keyword evidence="5" id="KW-0804">Transcription</keyword>
<accession>A0A378TK69</accession>
<keyword evidence="4" id="KW-0238">DNA-binding</keyword>
<dbReference type="PANTHER" id="PTHR43133:SF52">
    <property type="entry name" value="ECF RNA POLYMERASE SIGMA FACTOR SIGL"/>
    <property type="match status" value="1"/>
</dbReference>
<sequence length="174" mass="19477">MTPPGDSDELLRAIYGEHAPALLRYVLRLTRGDREFAEDVVQEALLRLWQNPDVLNAQPTDSTRAWLHTVARNLVIDDRRSSRFKRELQTDSVPDQNAPDSLGPAVDKLVVADALSALTPEHRAVLVRAHYLGQTAVEIARHEQIPPGTVKSRLHYALRALRVALEERGVAHAF</sequence>
<evidence type="ECO:0000256" key="3">
    <source>
        <dbReference type="ARBA" id="ARBA00023082"/>
    </source>
</evidence>
<evidence type="ECO:0000313" key="9">
    <source>
        <dbReference type="Proteomes" id="UP000254978"/>
    </source>
</evidence>
<dbReference type="NCBIfam" id="NF007227">
    <property type="entry name" value="PRK09645.1"/>
    <property type="match status" value="1"/>
</dbReference>
<dbReference type="Gene3D" id="1.10.10.10">
    <property type="entry name" value="Winged helix-like DNA-binding domain superfamily/Winged helix DNA-binding domain"/>
    <property type="match status" value="1"/>
</dbReference>
<evidence type="ECO:0000256" key="2">
    <source>
        <dbReference type="ARBA" id="ARBA00023015"/>
    </source>
</evidence>
<dbReference type="GO" id="GO:0006352">
    <property type="term" value="P:DNA-templated transcription initiation"/>
    <property type="evidence" value="ECO:0007669"/>
    <property type="project" value="InterPro"/>
</dbReference>
<feature type="domain" description="RNA polymerase sigma-70 region 4" evidence="7">
    <location>
        <begin position="114"/>
        <end position="162"/>
    </location>
</feature>
<reference evidence="8 9" key="1">
    <citation type="submission" date="2018-06" db="EMBL/GenBank/DDBJ databases">
        <authorList>
            <consortium name="Pathogen Informatics"/>
            <person name="Doyle S."/>
        </authorList>
    </citation>
    <scope>NUCLEOTIDE SEQUENCE [LARGE SCALE GENOMIC DNA]</scope>
    <source>
        <strain evidence="8 9">NCTC10821</strain>
    </source>
</reference>
<name>A0A378TK69_9MYCO</name>
<dbReference type="NCBIfam" id="TIGR02937">
    <property type="entry name" value="sigma70-ECF"/>
    <property type="match status" value="1"/>
</dbReference>
<dbReference type="GO" id="GO:0016987">
    <property type="term" value="F:sigma factor activity"/>
    <property type="evidence" value="ECO:0007669"/>
    <property type="project" value="UniProtKB-KW"/>
</dbReference>
<dbReference type="InterPro" id="IPR013324">
    <property type="entry name" value="RNA_pol_sigma_r3/r4-like"/>
</dbReference>
<evidence type="ECO:0000256" key="4">
    <source>
        <dbReference type="ARBA" id="ARBA00023125"/>
    </source>
</evidence>
<protein>
    <submittedName>
        <fullName evidence="8">RNA polymerase sigma factor, sigma-70 family</fullName>
    </submittedName>
</protein>
<keyword evidence="2" id="KW-0805">Transcription regulation</keyword>
<keyword evidence="9" id="KW-1185">Reference proteome</keyword>
<dbReference type="RefSeq" id="WP_115280188.1">
    <property type="nucleotide sequence ID" value="NZ_AP022600.1"/>
</dbReference>
<evidence type="ECO:0000259" key="6">
    <source>
        <dbReference type="Pfam" id="PF04542"/>
    </source>
</evidence>
<feature type="domain" description="RNA polymerase sigma-70 region 2" evidence="6">
    <location>
        <begin position="15"/>
        <end position="83"/>
    </location>
</feature>
<dbReference type="Pfam" id="PF04545">
    <property type="entry name" value="Sigma70_r4"/>
    <property type="match status" value="1"/>
</dbReference>
<dbReference type="InterPro" id="IPR013325">
    <property type="entry name" value="RNA_pol_sigma_r2"/>
</dbReference>
<dbReference type="GO" id="GO:0003677">
    <property type="term" value="F:DNA binding"/>
    <property type="evidence" value="ECO:0007669"/>
    <property type="project" value="UniProtKB-KW"/>
</dbReference>
<comment type="similarity">
    <text evidence="1">Belongs to the sigma-70 factor family. ECF subfamily.</text>
</comment>
<dbReference type="AlphaFoldDB" id="A0A378TK69"/>
<dbReference type="EMBL" id="UGQT01000001">
    <property type="protein sequence ID" value="STZ61191.1"/>
    <property type="molecule type" value="Genomic_DNA"/>
</dbReference>